<evidence type="ECO:0000313" key="2">
    <source>
        <dbReference type="Proteomes" id="UP001633002"/>
    </source>
</evidence>
<protein>
    <submittedName>
        <fullName evidence="1">Uncharacterized protein</fullName>
    </submittedName>
</protein>
<gene>
    <name evidence="1" type="ORF">R1sor_020868</name>
</gene>
<sequence>MAADFVGLGNGITELQDRTTQLKYRLLEVRDMNNDNRKLVDEVTMFTETLDVNLQFLTANLPPNVSSKALGALMHELKEANKFMADALEERKFESSWRIKEAESRLESRRQRLVVAFQLAFIIISLDVASGGYRTTNDFQERLQ</sequence>
<dbReference type="EMBL" id="JBJQOH010000007">
    <property type="protein sequence ID" value="KAL3677912.1"/>
    <property type="molecule type" value="Genomic_DNA"/>
</dbReference>
<keyword evidence="2" id="KW-1185">Reference proteome</keyword>
<dbReference type="AlphaFoldDB" id="A0ABD3GFF0"/>
<dbReference type="Proteomes" id="UP001633002">
    <property type="component" value="Unassembled WGS sequence"/>
</dbReference>
<comment type="caution">
    <text evidence="1">The sequence shown here is derived from an EMBL/GenBank/DDBJ whole genome shotgun (WGS) entry which is preliminary data.</text>
</comment>
<reference evidence="1 2" key="1">
    <citation type="submission" date="2024-09" db="EMBL/GenBank/DDBJ databases">
        <title>Chromosome-scale assembly of Riccia sorocarpa.</title>
        <authorList>
            <person name="Paukszto L."/>
        </authorList>
    </citation>
    <scope>NUCLEOTIDE SEQUENCE [LARGE SCALE GENOMIC DNA]</scope>
    <source>
        <strain evidence="1">LP-2024</strain>
        <tissue evidence="1">Aerial parts of the thallus</tissue>
    </source>
</reference>
<evidence type="ECO:0000313" key="1">
    <source>
        <dbReference type="EMBL" id="KAL3677912.1"/>
    </source>
</evidence>
<organism evidence="1 2">
    <name type="scientific">Riccia sorocarpa</name>
    <dbReference type="NCBI Taxonomy" id="122646"/>
    <lineage>
        <taxon>Eukaryota</taxon>
        <taxon>Viridiplantae</taxon>
        <taxon>Streptophyta</taxon>
        <taxon>Embryophyta</taxon>
        <taxon>Marchantiophyta</taxon>
        <taxon>Marchantiopsida</taxon>
        <taxon>Marchantiidae</taxon>
        <taxon>Marchantiales</taxon>
        <taxon>Ricciaceae</taxon>
        <taxon>Riccia</taxon>
    </lineage>
</organism>
<proteinExistence type="predicted"/>
<accession>A0ABD3GFF0</accession>
<name>A0ABD3GFF0_9MARC</name>